<accession>W4M764</accession>
<organism evidence="1 2">
    <name type="scientific">Candidatus Entotheonella gemina</name>
    <dbReference type="NCBI Taxonomy" id="1429439"/>
    <lineage>
        <taxon>Bacteria</taxon>
        <taxon>Pseudomonadati</taxon>
        <taxon>Nitrospinota/Tectimicrobiota group</taxon>
        <taxon>Candidatus Tectimicrobiota</taxon>
        <taxon>Candidatus Entotheonellia</taxon>
        <taxon>Candidatus Entotheonellales</taxon>
        <taxon>Candidatus Entotheonellaceae</taxon>
        <taxon>Candidatus Entotheonella</taxon>
    </lineage>
</organism>
<dbReference type="HOGENOM" id="CLU_064960_0_0_7"/>
<name>W4M764_9BACT</name>
<keyword evidence="2" id="KW-1185">Reference proteome</keyword>
<evidence type="ECO:0008006" key="3">
    <source>
        <dbReference type="Google" id="ProtNLM"/>
    </source>
</evidence>
<comment type="caution">
    <text evidence="1">The sequence shown here is derived from an EMBL/GenBank/DDBJ whole genome shotgun (WGS) entry which is preliminary data.</text>
</comment>
<sequence length="316" mass="36621">MGQLGLLTGQQRVEAILQDGTLSEKDRKQLRLALDARQFAIDHIGLNADRSYTQFVNVDRPYVVYGLSAAPQDALKPYTWRFPIIGRVPYKGYFKKELALREAETLQDRGYDTYVRGVRAYSTLGYFNDPILSTMLGYHEFSLINTIIHELVHRTVWIQGSVSFNESFASFVADKGVQAYLTHRDGENAPSYQLYQDIRADRRVFRTYMLGIVSQLDALYREPISREAKLERRQAIFEAARTNYPSVFPKMKTKSYRRYFEGRQLNNAVLLSFRRYHRDTSFFEDALTANGGDLRRMIVAFKKLGKEDIPASFRTR</sequence>
<protein>
    <recommendedName>
        <fullName evidence="3">Aminopeptidase</fullName>
    </recommendedName>
</protein>
<dbReference type="EMBL" id="AZHX01000796">
    <property type="protein sequence ID" value="ETX06045.1"/>
    <property type="molecule type" value="Genomic_DNA"/>
</dbReference>
<evidence type="ECO:0000313" key="1">
    <source>
        <dbReference type="EMBL" id="ETX06045.1"/>
    </source>
</evidence>
<dbReference type="PIRSF" id="PIRSF029285">
    <property type="entry name" value="Aminopept"/>
    <property type="match status" value="1"/>
</dbReference>
<dbReference type="InterPro" id="IPR014553">
    <property type="entry name" value="Aminopept"/>
</dbReference>
<evidence type="ECO:0000313" key="2">
    <source>
        <dbReference type="Proteomes" id="UP000019140"/>
    </source>
</evidence>
<proteinExistence type="predicted"/>
<dbReference type="Proteomes" id="UP000019140">
    <property type="component" value="Unassembled WGS sequence"/>
</dbReference>
<reference evidence="1 2" key="1">
    <citation type="journal article" date="2014" name="Nature">
        <title>An environmental bacterial taxon with a large and distinct metabolic repertoire.</title>
        <authorList>
            <person name="Wilson M.C."/>
            <person name="Mori T."/>
            <person name="Ruckert C."/>
            <person name="Uria A.R."/>
            <person name="Helf M.J."/>
            <person name="Takada K."/>
            <person name="Gernert C."/>
            <person name="Steffens U.A."/>
            <person name="Heycke N."/>
            <person name="Schmitt S."/>
            <person name="Rinke C."/>
            <person name="Helfrich E.J."/>
            <person name="Brachmann A.O."/>
            <person name="Gurgui C."/>
            <person name="Wakimoto T."/>
            <person name="Kracht M."/>
            <person name="Crusemann M."/>
            <person name="Hentschel U."/>
            <person name="Abe I."/>
            <person name="Matsunaga S."/>
            <person name="Kalinowski J."/>
            <person name="Takeyama H."/>
            <person name="Piel J."/>
        </authorList>
    </citation>
    <scope>NUCLEOTIDE SEQUENCE [LARGE SCALE GENOMIC DNA]</scope>
    <source>
        <strain evidence="2">TSY2</strain>
    </source>
</reference>
<gene>
    <name evidence="1" type="ORF">ETSY2_19450</name>
</gene>
<dbReference type="Pfam" id="PF10023">
    <property type="entry name" value="Aminopep"/>
    <property type="match status" value="1"/>
</dbReference>
<dbReference type="AlphaFoldDB" id="W4M764"/>